<proteinExistence type="predicted"/>
<evidence type="ECO:0000256" key="2">
    <source>
        <dbReference type="ARBA" id="ARBA00023125"/>
    </source>
</evidence>
<dbReference type="Proteomes" id="UP000217083">
    <property type="component" value="Unassembled WGS sequence"/>
</dbReference>
<organism evidence="5 6">
    <name type="scientific">Lottiidibacillus patelloidae</name>
    <dbReference type="NCBI Taxonomy" id="2670334"/>
    <lineage>
        <taxon>Bacteria</taxon>
        <taxon>Bacillati</taxon>
        <taxon>Bacillota</taxon>
        <taxon>Bacilli</taxon>
        <taxon>Bacillales</taxon>
        <taxon>Bacillaceae</taxon>
        <taxon>Lottiidibacillus</taxon>
    </lineage>
</organism>
<reference evidence="5 6" key="2">
    <citation type="submission" date="2017-09" db="EMBL/GenBank/DDBJ databases">
        <title>Bacillus patelloidae sp. nov., isolated from the intestinal tract of a marine limpet.</title>
        <authorList>
            <person name="Liu R."/>
            <person name="Dong C."/>
            <person name="Shao Z."/>
        </authorList>
    </citation>
    <scope>NUCLEOTIDE SEQUENCE [LARGE SCALE GENOMIC DNA]</scope>
    <source>
        <strain evidence="5 6">SA5d-4</strain>
    </source>
</reference>
<dbReference type="SUPFAM" id="SSF46785">
    <property type="entry name" value="Winged helix' DNA-binding domain"/>
    <property type="match status" value="1"/>
</dbReference>
<accession>A0A263BTA4</accession>
<evidence type="ECO:0000259" key="4">
    <source>
        <dbReference type="PROSITE" id="PS50987"/>
    </source>
</evidence>
<reference evidence="6" key="1">
    <citation type="submission" date="2017-08" db="EMBL/GenBank/DDBJ databases">
        <authorList>
            <person name="Huang Z."/>
        </authorList>
    </citation>
    <scope>NUCLEOTIDE SEQUENCE [LARGE SCALE GENOMIC DNA]</scope>
    <source>
        <strain evidence="6">SA5d-4</strain>
    </source>
</reference>
<dbReference type="CDD" id="cd00090">
    <property type="entry name" value="HTH_ARSR"/>
    <property type="match status" value="1"/>
</dbReference>
<dbReference type="InterPro" id="IPR036390">
    <property type="entry name" value="WH_DNA-bd_sf"/>
</dbReference>
<dbReference type="InterPro" id="IPR001845">
    <property type="entry name" value="HTH_ArsR_DNA-bd_dom"/>
</dbReference>
<dbReference type="InterPro" id="IPR051081">
    <property type="entry name" value="HTH_MetalResp_TranReg"/>
</dbReference>
<dbReference type="GO" id="GO:0003677">
    <property type="term" value="F:DNA binding"/>
    <property type="evidence" value="ECO:0007669"/>
    <property type="project" value="UniProtKB-KW"/>
</dbReference>
<evidence type="ECO:0000256" key="1">
    <source>
        <dbReference type="ARBA" id="ARBA00023015"/>
    </source>
</evidence>
<evidence type="ECO:0000256" key="3">
    <source>
        <dbReference type="ARBA" id="ARBA00023163"/>
    </source>
</evidence>
<protein>
    <submittedName>
        <fullName evidence="5">Transcriptional regulator</fullName>
    </submittedName>
</protein>
<feature type="domain" description="HTH arsR-type" evidence="4">
    <location>
        <begin position="12"/>
        <end position="106"/>
    </location>
</feature>
<dbReference type="RefSeq" id="WP_094924468.1">
    <property type="nucleotide sequence ID" value="NZ_NPIA01000004.1"/>
</dbReference>
<dbReference type="GO" id="GO:0003700">
    <property type="term" value="F:DNA-binding transcription factor activity"/>
    <property type="evidence" value="ECO:0007669"/>
    <property type="project" value="InterPro"/>
</dbReference>
<dbReference type="PANTHER" id="PTHR33154:SF18">
    <property type="entry name" value="ARSENICAL RESISTANCE OPERON REPRESSOR"/>
    <property type="match status" value="1"/>
</dbReference>
<dbReference type="SMART" id="SM00418">
    <property type="entry name" value="HTH_ARSR"/>
    <property type="match status" value="1"/>
</dbReference>
<keyword evidence="1" id="KW-0805">Transcription regulation</keyword>
<dbReference type="Gene3D" id="1.10.10.10">
    <property type="entry name" value="Winged helix-like DNA-binding domain superfamily/Winged helix DNA-binding domain"/>
    <property type="match status" value="1"/>
</dbReference>
<dbReference type="InterPro" id="IPR011991">
    <property type="entry name" value="ArsR-like_HTH"/>
</dbReference>
<dbReference type="Pfam" id="PF01022">
    <property type="entry name" value="HTH_5"/>
    <property type="match status" value="1"/>
</dbReference>
<comment type="caution">
    <text evidence="5">The sequence shown here is derived from an EMBL/GenBank/DDBJ whole genome shotgun (WGS) entry which is preliminary data.</text>
</comment>
<dbReference type="NCBIfam" id="NF033788">
    <property type="entry name" value="HTH_metalloreg"/>
    <property type="match status" value="1"/>
</dbReference>
<name>A0A263BTA4_9BACI</name>
<evidence type="ECO:0000313" key="5">
    <source>
        <dbReference type="EMBL" id="OZM56950.1"/>
    </source>
</evidence>
<keyword evidence="2" id="KW-0238">DNA-binding</keyword>
<keyword evidence="3" id="KW-0804">Transcription</keyword>
<dbReference type="PROSITE" id="PS50987">
    <property type="entry name" value="HTH_ARSR_2"/>
    <property type="match status" value="1"/>
</dbReference>
<gene>
    <name evidence="5" type="ORF">CIB95_09270</name>
</gene>
<dbReference type="EMBL" id="NPIA01000004">
    <property type="protein sequence ID" value="OZM56950.1"/>
    <property type="molecule type" value="Genomic_DNA"/>
</dbReference>
<dbReference type="PRINTS" id="PR00778">
    <property type="entry name" value="HTHARSR"/>
</dbReference>
<sequence length="108" mass="12658">MKKEIPLIDLSLEKTLETYEKKFKALADKKRLQILNILTARGEVCVCDLAPEMDMPQSKLSYHLKMLLDANLITREKRGTWNFYKVNEKEVNHLLSEELCCLFRPDSK</sequence>
<dbReference type="AlphaFoldDB" id="A0A263BTA4"/>
<dbReference type="PANTHER" id="PTHR33154">
    <property type="entry name" value="TRANSCRIPTIONAL REGULATOR, ARSR FAMILY"/>
    <property type="match status" value="1"/>
</dbReference>
<dbReference type="InterPro" id="IPR036388">
    <property type="entry name" value="WH-like_DNA-bd_sf"/>
</dbReference>
<keyword evidence="6" id="KW-1185">Reference proteome</keyword>
<evidence type="ECO:0000313" key="6">
    <source>
        <dbReference type="Proteomes" id="UP000217083"/>
    </source>
</evidence>